<evidence type="ECO:0000256" key="2">
    <source>
        <dbReference type="ARBA" id="ARBA00011881"/>
    </source>
</evidence>
<dbReference type="PANTHER" id="PTHR44154">
    <property type="entry name" value="QUINONE OXIDOREDUCTASE"/>
    <property type="match status" value="1"/>
</dbReference>
<name>A0A4V2Q2F4_9GAMM</name>
<dbReference type="CDD" id="cd05289">
    <property type="entry name" value="MDR_like_2"/>
    <property type="match status" value="1"/>
</dbReference>
<protein>
    <submittedName>
        <fullName evidence="7">NADPH:quinone reductase-like Zn-dependent oxidoreductase</fullName>
    </submittedName>
</protein>
<dbReference type="InterPro" id="IPR051603">
    <property type="entry name" value="Zinc-ADH_QOR/CCCR"/>
</dbReference>
<comment type="subcellular location">
    <subcellularLocation>
        <location evidence="1">Cytoplasm</location>
    </subcellularLocation>
</comment>
<reference evidence="7 8" key="1">
    <citation type="submission" date="2019-02" db="EMBL/GenBank/DDBJ databases">
        <title>Investigation of anaerobic lignin degradation for improved lignocellulosic biofuels.</title>
        <authorList>
            <person name="Deangelis K."/>
        </authorList>
    </citation>
    <scope>NUCLEOTIDE SEQUENCE [LARGE SCALE GENOMIC DNA]</scope>
    <source>
        <strain evidence="7 8">159R</strain>
    </source>
</reference>
<proteinExistence type="predicted"/>
<keyword evidence="8" id="KW-1185">Reference proteome</keyword>
<dbReference type="EMBL" id="SJOI01000001">
    <property type="protein sequence ID" value="TCL02588.1"/>
    <property type="molecule type" value="Genomic_DNA"/>
</dbReference>
<gene>
    <name evidence="7" type="ORF">EZJ58_0611</name>
</gene>
<evidence type="ECO:0000256" key="1">
    <source>
        <dbReference type="ARBA" id="ARBA00004496"/>
    </source>
</evidence>
<dbReference type="InterPro" id="IPR020843">
    <property type="entry name" value="ER"/>
</dbReference>
<evidence type="ECO:0000313" key="7">
    <source>
        <dbReference type="EMBL" id="TCL02588.1"/>
    </source>
</evidence>
<dbReference type="Gene3D" id="3.90.180.10">
    <property type="entry name" value="Medium-chain alcohol dehydrogenases, catalytic domain"/>
    <property type="match status" value="1"/>
</dbReference>
<dbReference type="InterPro" id="IPR036291">
    <property type="entry name" value="NAD(P)-bd_dom_sf"/>
</dbReference>
<dbReference type="AlphaFoldDB" id="A0A4V2Q2F4"/>
<sequence length="301" mass="30787">MKAVQFSEYGGPDVLRVVDAVEPHAGPGQVRIAVRAAGVNPSDGLKIRAGRWRDRPIPLPSGVGVEGAGIVDEVGAGVIDVAIGDAVFGYGINTMAQYAVLTHWARKPDCLPFDAAAGFPVIVETATRILAQVGIKPGETLLVNGAAGGVGSATIQLARYHGITVIGTASAPKHDYLRGLGAIPTTYGPGLVERVGKLAPTGVNAALDLAGSGVIPTLIALVGDPSRVLSIADFTAPQYGAQGSFAAQKNPERVLAEAGRLYSAGAFRVALEKTFPLTQAAEAYTLSAAGHVTGKIVITLP</sequence>
<evidence type="ECO:0000256" key="5">
    <source>
        <dbReference type="ARBA" id="ARBA00022884"/>
    </source>
</evidence>
<dbReference type="Pfam" id="PF13602">
    <property type="entry name" value="ADH_zinc_N_2"/>
    <property type="match status" value="1"/>
</dbReference>
<dbReference type="PROSITE" id="PS01162">
    <property type="entry name" value="QOR_ZETA_CRYSTAL"/>
    <property type="match status" value="1"/>
</dbReference>
<dbReference type="PANTHER" id="PTHR44154:SF1">
    <property type="entry name" value="QUINONE OXIDOREDUCTASE"/>
    <property type="match status" value="1"/>
</dbReference>
<feature type="domain" description="Enoyl reductase (ER)" evidence="6">
    <location>
        <begin position="10"/>
        <end position="298"/>
    </location>
</feature>
<organism evidence="7 8">
    <name type="scientific">Sodalis ligni</name>
    <dbReference type="NCBI Taxonomy" id="2697027"/>
    <lineage>
        <taxon>Bacteria</taxon>
        <taxon>Pseudomonadati</taxon>
        <taxon>Pseudomonadota</taxon>
        <taxon>Gammaproteobacteria</taxon>
        <taxon>Enterobacterales</taxon>
        <taxon>Bruguierivoracaceae</taxon>
        <taxon>Sodalis</taxon>
    </lineage>
</organism>
<comment type="subunit">
    <text evidence="2">Homotetramer.</text>
</comment>
<dbReference type="GO" id="GO:0003723">
    <property type="term" value="F:RNA binding"/>
    <property type="evidence" value="ECO:0007669"/>
    <property type="project" value="UniProtKB-KW"/>
</dbReference>
<dbReference type="SMART" id="SM00829">
    <property type="entry name" value="PKS_ER"/>
    <property type="match status" value="1"/>
</dbReference>
<evidence type="ECO:0000313" key="8">
    <source>
        <dbReference type="Proteomes" id="UP000294555"/>
    </source>
</evidence>
<evidence type="ECO:0000256" key="3">
    <source>
        <dbReference type="ARBA" id="ARBA00022490"/>
    </source>
</evidence>
<evidence type="ECO:0000256" key="4">
    <source>
        <dbReference type="ARBA" id="ARBA00022857"/>
    </source>
</evidence>
<comment type="caution">
    <text evidence="7">The sequence shown here is derived from an EMBL/GenBank/DDBJ whole genome shotgun (WGS) entry which is preliminary data.</text>
</comment>
<dbReference type="InterPro" id="IPR013154">
    <property type="entry name" value="ADH-like_N"/>
</dbReference>
<accession>A0A4V2Q2F4</accession>
<dbReference type="GO" id="GO:0008270">
    <property type="term" value="F:zinc ion binding"/>
    <property type="evidence" value="ECO:0007669"/>
    <property type="project" value="InterPro"/>
</dbReference>
<dbReference type="GO" id="GO:0005737">
    <property type="term" value="C:cytoplasm"/>
    <property type="evidence" value="ECO:0007669"/>
    <property type="project" value="UniProtKB-SubCell"/>
</dbReference>
<keyword evidence="4" id="KW-0521">NADP</keyword>
<dbReference type="Gene3D" id="3.40.50.720">
    <property type="entry name" value="NAD(P)-binding Rossmann-like Domain"/>
    <property type="match status" value="1"/>
</dbReference>
<dbReference type="GO" id="GO:0016491">
    <property type="term" value="F:oxidoreductase activity"/>
    <property type="evidence" value="ECO:0007669"/>
    <property type="project" value="InterPro"/>
</dbReference>
<keyword evidence="5" id="KW-0694">RNA-binding</keyword>
<dbReference type="Pfam" id="PF08240">
    <property type="entry name" value="ADH_N"/>
    <property type="match status" value="1"/>
</dbReference>
<dbReference type="OrthoDB" id="9805883at2"/>
<dbReference type="SUPFAM" id="SSF50129">
    <property type="entry name" value="GroES-like"/>
    <property type="match status" value="1"/>
</dbReference>
<dbReference type="Proteomes" id="UP000294555">
    <property type="component" value="Unassembled WGS sequence"/>
</dbReference>
<keyword evidence="3" id="KW-0963">Cytoplasm</keyword>
<dbReference type="SUPFAM" id="SSF51735">
    <property type="entry name" value="NAD(P)-binding Rossmann-fold domains"/>
    <property type="match status" value="1"/>
</dbReference>
<dbReference type="InterPro" id="IPR002364">
    <property type="entry name" value="Quin_OxRdtase/zeta-crystal_CS"/>
</dbReference>
<evidence type="ECO:0000259" key="6">
    <source>
        <dbReference type="SMART" id="SM00829"/>
    </source>
</evidence>
<dbReference type="RefSeq" id="WP_132921527.1">
    <property type="nucleotide sequence ID" value="NZ_SJOI01000001.1"/>
</dbReference>
<dbReference type="InterPro" id="IPR011032">
    <property type="entry name" value="GroES-like_sf"/>
</dbReference>